<reference evidence="3 4" key="1">
    <citation type="submission" date="2013-02" db="EMBL/GenBank/DDBJ databases">
        <title>The Genome Sequence of Enterococcus phoeniculicola BAA-412.</title>
        <authorList>
            <consortium name="The Broad Institute Genome Sequencing Platform"/>
            <consortium name="The Broad Institute Genome Sequencing Center for Infectious Disease"/>
            <person name="Earl A.M."/>
            <person name="Gilmore M.S."/>
            <person name="Lebreton F."/>
            <person name="Walker B."/>
            <person name="Young S.K."/>
            <person name="Zeng Q."/>
            <person name="Gargeya S."/>
            <person name="Fitzgerald M."/>
            <person name="Haas B."/>
            <person name="Abouelleil A."/>
            <person name="Alvarado L."/>
            <person name="Arachchi H.M."/>
            <person name="Berlin A.M."/>
            <person name="Chapman S.B."/>
            <person name="Dewar J."/>
            <person name="Goldberg J."/>
            <person name="Griggs A."/>
            <person name="Gujja S."/>
            <person name="Hansen M."/>
            <person name="Howarth C."/>
            <person name="Imamovic A."/>
            <person name="Larimer J."/>
            <person name="McCowan C."/>
            <person name="Murphy C."/>
            <person name="Neiman D."/>
            <person name="Pearson M."/>
            <person name="Priest M."/>
            <person name="Roberts A."/>
            <person name="Saif S."/>
            <person name="Shea T."/>
            <person name="Sisk P."/>
            <person name="Sykes S."/>
            <person name="Wortman J."/>
            <person name="Nusbaum C."/>
            <person name="Birren B."/>
        </authorList>
    </citation>
    <scope>NUCLEOTIDE SEQUENCE [LARGE SCALE GENOMIC DNA]</scope>
    <source>
        <strain evidence="3 4">ATCC BAA-412</strain>
    </source>
</reference>
<gene>
    <name evidence="3" type="ORF">UC3_01915</name>
</gene>
<dbReference type="InterPro" id="IPR001375">
    <property type="entry name" value="Peptidase_S9_cat"/>
</dbReference>
<dbReference type="HOGENOM" id="CLU_094948_1_0_9"/>
<dbReference type="PATRIC" id="fig|1158610.3.peg.1909"/>
<dbReference type="Gene3D" id="3.40.50.1820">
    <property type="entry name" value="alpha/beta hydrolase"/>
    <property type="match status" value="1"/>
</dbReference>
<dbReference type="eggNOG" id="COG1073">
    <property type="taxonomic scope" value="Bacteria"/>
</dbReference>
<proteinExistence type="predicted"/>
<keyword evidence="1" id="KW-0378">Hydrolase</keyword>
<dbReference type="InterPro" id="IPR050261">
    <property type="entry name" value="FrsA_esterase"/>
</dbReference>
<sequence>MNPIVRKRTIKEVPVLEVVLKENQSEALPLIIYYHGWQTSKELVLTQGRKLAEKGFRVVLPDAMGHGERKHPVSPIPSLTFWNSIYYNLFEFQSLRDFFMEKGLATEKIGVGGVSMGGMTTCALLTHHPEISAAACVMGSPAPLLYRENIRTRTAEMGISLPDDYESLLSWLEAYDLSENKETLKGRPLFIWHGTADEKIRFEDTAQFVRKNKQTENGKNIEFHVAVNEPHLVKVPTMDKISSFFEAKLLS</sequence>
<evidence type="ECO:0000313" key="4">
    <source>
        <dbReference type="Proteomes" id="UP000013785"/>
    </source>
</evidence>
<dbReference type="PANTHER" id="PTHR22946:SF9">
    <property type="entry name" value="POLYKETIDE TRANSFERASE AF380"/>
    <property type="match status" value="1"/>
</dbReference>
<dbReference type="Pfam" id="PF00326">
    <property type="entry name" value="Peptidase_S9"/>
    <property type="match status" value="1"/>
</dbReference>
<dbReference type="RefSeq" id="WP_010768577.1">
    <property type="nucleotide sequence ID" value="NZ_ASWE01000002.1"/>
</dbReference>
<dbReference type="STRING" id="154621.RV11_GL002580"/>
<dbReference type="SUPFAM" id="SSF53474">
    <property type="entry name" value="alpha/beta-Hydrolases"/>
    <property type="match status" value="1"/>
</dbReference>
<dbReference type="Proteomes" id="UP000013785">
    <property type="component" value="Unassembled WGS sequence"/>
</dbReference>
<keyword evidence="4" id="KW-1185">Reference proteome</keyword>
<dbReference type="EMBL" id="AJAT01000015">
    <property type="protein sequence ID" value="EOL43933.1"/>
    <property type="molecule type" value="Genomic_DNA"/>
</dbReference>
<dbReference type="InterPro" id="IPR029058">
    <property type="entry name" value="AB_hydrolase_fold"/>
</dbReference>
<dbReference type="GO" id="GO:0052689">
    <property type="term" value="F:carboxylic ester hydrolase activity"/>
    <property type="evidence" value="ECO:0007669"/>
    <property type="project" value="UniProtKB-ARBA"/>
</dbReference>
<dbReference type="PANTHER" id="PTHR22946">
    <property type="entry name" value="DIENELACTONE HYDROLASE DOMAIN-CONTAINING PROTEIN-RELATED"/>
    <property type="match status" value="1"/>
</dbReference>
<dbReference type="GO" id="GO:0008236">
    <property type="term" value="F:serine-type peptidase activity"/>
    <property type="evidence" value="ECO:0007669"/>
    <property type="project" value="InterPro"/>
</dbReference>
<evidence type="ECO:0000256" key="1">
    <source>
        <dbReference type="ARBA" id="ARBA00022801"/>
    </source>
</evidence>
<comment type="caution">
    <text evidence="3">The sequence shown here is derived from an EMBL/GenBank/DDBJ whole genome shotgun (WGS) entry which is preliminary data.</text>
</comment>
<protein>
    <recommendedName>
        <fullName evidence="2">Peptidase S9 prolyl oligopeptidase catalytic domain-containing protein</fullName>
    </recommendedName>
</protein>
<dbReference type="OrthoDB" id="31158at2"/>
<name>R3TS25_9ENTE</name>
<organism evidence="3 4">
    <name type="scientific">Enterococcus phoeniculicola ATCC BAA-412</name>
    <dbReference type="NCBI Taxonomy" id="1158610"/>
    <lineage>
        <taxon>Bacteria</taxon>
        <taxon>Bacillati</taxon>
        <taxon>Bacillota</taxon>
        <taxon>Bacilli</taxon>
        <taxon>Lactobacillales</taxon>
        <taxon>Enterococcaceae</taxon>
        <taxon>Enterococcus</taxon>
    </lineage>
</organism>
<evidence type="ECO:0000313" key="3">
    <source>
        <dbReference type="EMBL" id="EOL43933.1"/>
    </source>
</evidence>
<feature type="domain" description="Peptidase S9 prolyl oligopeptidase catalytic" evidence="2">
    <location>
        <begin position="97"/>
        <end position="238"/>
    </location>
</feature>
<accession>R3TS25</accession>
<dbReference type="AlphaFoldDB" id="R3TS25"/>
<dbReference type="GO" id="GO:0006508">
    <property type="term" value="P:proteolysis"/>
    <property type="evidence" value="ECO:0007669"/>
    <property type="project" value="InterPro"/>
</dbReference>
<evidence type="ECO:0000259" key="2">
    <source>
        <dbReference type="Pfam" id="PF00326"/>
    </source>
</evidence>